<protein>
    <submittedName>
        <fullName evidence="3">DUF805 domain-containing protein</fullName>
    </submittedName>
</protein>
<dbReference type="PANTHER" id="PTHR34980:SF2">
    <property type="entry name" value="INNER MEMBRANE PROTEIN YHAH-RELATED"/>
    <property type="match status" value="1"/>
</dbReference>
<evidence type="ECO:0000313" key="4">
    <source>
        <dbReference type="Proteomes" id="UP001436297"/>
    </source>
</evidence>
<dbReference type="RefSeq" id="WP_251521725.1">
    <property type="nucleotide sequence ID" value="NZ_CP128355.1"/>
</dbReference>
<keyword evidence="2" id="KW-0812">Transmembrane</keyword>
<gene>
    <name evidence="3" type="ORF">QQM35_03030</name>
</gene>
<dbReference type="PANTHER" id="PTHR34980">
    <property type="entry name" value="INNER MEMBRANE PROTEIN-RELATED-RELATED"/>
    <property type="match status" value="1"/>
</dbReference>
<keyword evidence="2" id="KW-1133">Transmembrane helix</keyword>
<proteinExistence type="predicted"/>
<feature type="transmembrane region" description="Helical" evidence="2">
    <location>
        <begin position="115"/>
        <end position="143"/>
    </location>
</feature>
<dbReference type="InterPro" id="IPR008523">
    <property type="entry name" value="DUF805"/>
</dbReference>
<dbReference type="Pfam" id="PF05656">
    <property type="entry name" value="DUF805"/>
    <property type="match status" value="1"/>
</dbReference>
<evidence type="ECO:0000256" key="1">
    <source>
        <dbReference type="SAM" id="MobiDB-lite"/>
    </source>
</evidence>
<dbReference type="EMBL" id="CP128355">
    <property type="protein sequence ID" value="XAF71106.1"/>
    <property type="molecule type" value="Genomic_DNA"/>
</dbReference>
<feature type="transmembrane region" description="Helical" evidence="2">
    <location>
        <begin position="35"/>
        <end position="63"/>
    </location>
</feature>
<keyword evidence="2" id="KW-0472">Membrane</keyword>
<feature type="transmembrane region" description="Helical" evidence="2">
    <location>
        <begin position="84"/>
        <end position="109"/>
    </location>
</feature>
<sequence length="207" mass="22604">MEDTQNQVVKSYKEFWTRFLDVKGRSRRADYWHQFWINFVISSLLGIVSAGFLSSLFALAIIIPTFTVMVRRLHDTNRTMALAIVSYISGFIATFAAVMFVFAIVAAASASGSGVIGLTLIAGAFGTVVAGLVALYTLIVLIIPGDNTPNNYGDGGSCLKHTQGNFYNQRPQSESYAQNSTGTTATNNSVQIDENTMTQNENNKSQY</sequence>
<organism evidence="3 4">
    <name type="scientific">Staphylococcus hsinchuensis</name>
    <dbReference type="NCBI Taxonomy" id="3051183"/>
    <lineage>
        <taxon>Bacteria</taxon>
        <taxon>Bacillati</taxon>
        <taxon>Bacillota</taxon>
        <taxon>Bacilli</taxon>
        <taxon>Bacillales</taxon>
        <taxon>Staphylococcaceae</taxon>
        <taxon>Staphylococcus</taxon>
    </lineage>
</organism>
<keyword evidence="4" id="KW-1185">Reference proteome</keyword>
<dbReference type="Proteomes" id="UP001436297">
    <property type="component" value="Chromosome"/>
</dbReference>
<feature type="region of interest" description="Disordered" evidence="1">
    <location>
        <begin position="173"/>
        <end position="207"/>
    </location>
</feature>
<evidence type="ECO:0000256" key="2">
    <source>
        <dbReference type="SAM" id="Phobius"/>
    </source>
</evidence>
<accession>A0ABZ3EE87</accession>
<name>A0ABZ3EE87_9STAP</name>
<reference evidence="3 4" key="1">
    <citation type="journal article" date="2024" name="Pathogens">
        <title>Staphylococcus hsinchuensis sp. nov., Isolated from Soymilk.</title>
        <authorList>
            <person name="Wang Y.T."/>
            <person name="Lin Y.C."/>
            <person name="Hsieh Y.H."/>
            <person name="Lin Y.T."/>
            <person name="Hamada M."/>
            <person name="Chen C.C."/>
            <person name="Liou J.S."/>
            <person name="Lee A.Y."/>
            <person name="Zhang W.L."/>
            <person name="Chen Y.T."/>
            <person name="Huang C.H."/>
        </authorList>
    </citation>
    <scope>NUCLEOTIDE SEQUENCE [LARGE SCALE GENOMIC DNA]</scope>
    <source>
        <strain evidence="3 4">H164</strain>
    </source>
</reference>
<evidence type="ECO:0000313" key="3">
    <source>
        <dbReference type="EMBL" id="XAF71106.1"/>
    </source>
</evidence>